<feature type="region of interest" description="Disordered" evidence="1">
    <location>
        <begin position="1"/>
        <end position="21"/>
    </location>
</feature>
<organism evidence="2 3">
    <name type="scientific">Candidatus Beckwithbacteria bacterium CG2_30_44_31</name>
    <dbReference type="NCBI Taxonomy" id="1805035"/>
    <lineage>
        <taxon>Bacteria</taxon>
        <taxon>Candidatus Beckwithiibacteriota</taxon>
    </lineage>
</organism>
<evidence type="ECO:0000256" key="1">
    <source>
        <dbReference type="SAM" id="MobiDB-lite"/>
    </source>
</evidence>
<proteinExistence type="predicted"/>
<protein>
    <submittedName>
        <fullName evidence="2">Uncharacterized protein</fullName>
    </submittedName>
</protein>
<gene>
    <name evidence="2" type="ORF">AUK18_00860</name>
</gene>
<evidence type="ECO:0000313" key="3">
    <source>
        <dbReference type="Proteomes" id="UP000183605"/>
    </source>
</evidence>
<evidence type="ECO:0000313" key="2">
    <source>
        <dbReference type="EMBL" id="OIP03983.1"/>
    </source>
</evidence>
<dbReference type="Proteomes" id="UP000183605">
    <property type="component" value="Unassembled WGS sequence"/>
</dbReference>
<dbReference type="AlphaFoldDB" id="A0A1J5B9E6"/>
<accession>A0A1J5B9E6</accession>
<dbReference type="EMBL" id="MNXQ01000018">
    <property type="protein sequence ID" value="OIP03983.1"/>
    <property type="molecule type" value="Genomic_DNA"/>
</dbReference>
<sequence>MLEFDLGAGQKPEKPTESTIPAETMTGLEFLSEEALAQIQKIADERGTEAAATEAMGLMD</sequence>
<reference evidence="2 3" key="1">
    <citation type="journal article" date="2016" name="Environ. Microbiol.">
        <title>Genomic resolution of a cold subsurface aquifer community provides metabolic insights for novel microbes adapted to high CO concentrations.</title>
        <authorList>
            <person name="Probst A.J."/>
            <person name="Castelle C.J."/>
            <person name="Singh A."/>
            <person name="Brown C.T."/>
            <person name="Anantharaman K."/>
            <person name="Sharon I."/>
            <person name="Hug L.A."/>
            <person name="Burstein D."/>
            <person name="Emerson J.B."/>
            <person name="Thomas B.C."/>
            <person name="Banfield J.F."/>
        </authorList>
    </citation>
    <scope>NUCLEOTIDE SEQUENCE [LARGE SCALE GENOMIC DNA]</scope>
    <source>
        <strain evidence="2">CG2_30_44_31</strain>
    </source>
</reference>
<name>A0A1J5B9E6_9BACT</name>
<comment type="caution">
    <text evidence="2">The sequence shown here is derived from an EMBL/GenBank/DDBJ whole genome shotgun (WGS) entry which is preliminary data.</text>
</comment>